<comment type="catalytic activity">
    <reaction evidence="1 18">
        <text>7-phospho-2-dehydro-3-deoxy-D-arabino-heptonate = 3-dehydroquinate + phosphate</text>
        <dbReference type="Rhea" id="RHEA:21968"/>
        <dbReference type="ChEBI" id="CHEBI:32364"/>
        <dbReference type="ChEBI" id="CHEBI:43474"/>
        <dbReference type="ChEBI" id="CHEBI:58394"/>
        <dbReference type="EC" id="4.2.3.4"/>
    </reaction>
</comment>
<comment type="caution">
    <text evidence="22">The sequence shown here is derived from an EMBL/GenBank/DDBJ whole genome shotgun (WGS) entry which is preliminary data.</text>
</comment>
<keyword evidence="19" id="KW-0812">Transmembrane</keyword>
<feature type="binding site" evidence="18">
    <location>
        <position position="142"/>
    </location>
    <ligand>
        <name>NAD(+)</name>
        <dbReference type="ChEBI" id="CHEBI:57540"/>
    </ligand>
</feature>
<feature type="binding site" evidence="18">
    <location>
        <position position="184"/>
    </location>
    <ligand>
        <name>Zn(2+)</name>
        <dbReference type="ChEBI" id="CHEBI:29105"/>
    </ligand>
</feature>
<comment type="cofactor">
    <cofactor evidence="3">
        <name>Zn(2+)</name>
        <dbReference type="ChEBI" id="CHEBI:29105"/>
    </cofactor>
</comment>
<name>A0A135L3Q8_9BACI</name>
<comment type="function">
    <text evidence="18">Catalyzes the conversion of 3-deoxy-D-arabino-heptulosonate 7-phosphate (DAHP) to dehydroquinate (DHQ).</text>
</comment>
<evidence type="ECO:0000256" key="16">
    <source>
        <dbReference type="ARBA" id="ARBA00023239"/>
    </source>
</evidence>
<dbReference type="OrthoDB" id="9806583at2"/>
<feature type="binding site" evidence="18">
    <location>
        <begin position="169"/>
        <end position="172"/>
    </location>
    <ligand>
        <name>NAD(+)</name>
        <dbReference type="ChEBI" id="CHEBI:57540"/>
    </ligand>
</feature>
<evidence type="ECO:0000256" key="12">
    <source>
        <dbReference type="ARBA" id="ARBA00022741"/>
    </source>
</evidence>
<dbReference type="InterPro" id="IPR016037">
    <property type="entry name" value="DHQ_synth_AroB"/>
</dbReference>
<evidence type="ECO:0000256" key="17">
    <source>
        <dbReference type="ARBA" id="ARBA00023285"/>
    </source>
</evidence>
<dbReference type="GO" id="GO:0008652">
    <property type="term" value="P:amino acid biosynthetic process"/>
    <property type="evidence" value="ECO:0007669"/>
    <property type="project" value="UniProtKB-KW"/>
</dbReference>
<evidence type="ECO:0000256" key="19">
    <source>
        <dbReference type="SAM" id="Phobius"/>
    </source>
</evidence>
<dbReference type="UniPathway" id="UPA00053">
    <property type="reaction ID" value="UER00085"/>
</dbReference>
<dbReference type="GO" id="GO:0005737">
    <property type="term" value="C:cytoplasm"/>
    <property type="evidence" value="ECO:0007669"/>
    <property type="project" value="UniProtKB-SubCell"/>
</dbReference>
<keyword evidence="17 18" id="KW-0170">Cobalt</keyword>
<dbReference type="InterPro" id="IPR030963">
    <property type="entry name" value="DHQ_synth_fam"/>
</dbReference>
<organism evidence="22 23">
    <name type="scientific">Tepidibacillus decaturensis</name>
    <dbReference type="NCBI Taxonomy" id="1413211"/>
    <lineage>
        <taxon>Bacteria</taxon>
        <taxon>Bacillati</taxon>
        <taxon>Bacillota</taxon>
        <taxon>Bacilli</taxon>
        <taxon>Bacillales</taxon>
        <taxon>Bacillaceae</taxon>
        <taxon>Tepidibacillus</taxon>
    </lineage>
</organism>
<evidence type="ECO:0000256" key="11">
    <source>
        <dbReference type="ARBA" id="ARBA00022723"/>
    </source>
</evidence>
<dbReference type="InterPro" id="IPR056179">
    <property type="entry name" value="DHQS_C"/>
</dbReference>
<comment type="subcellular location">
    <subcellularLocation>
        <location evidence="4 18">Cytoplasm</location>
    </subcellularLocation>
</comment>
<dbReference type="SUPFAM" id="SSF56796">
    <property type="entry name" value="Dehydroquinate synthase-like"/>
    <property type="match status" value="1"/>
</dbReference>
<dbReference type="InterPro" id="IPR030960">
    <property type="entry name" value="DHQS/DOIS_N"/>
</dbReference>
<gene>
    <name evidence="18" type="primary">aroB</name>
    <name evidence="22" type="ORF">U473_06085</name>
</gene>
<comment type="caution">
    <text evidence="18">Lacks conserved residue(s) required for the propagation of feature annotation.</text>
</comment>
<evidence type="ECO:0000256" key="2">
    <source>
        <dbReference type="ARBA" id="ARBA00001911"/>
    </source>
</evidence>
<feature type="binding site" evidence="18">
    <location>
        <position position="263"/>
    </location>
    <ligand>
        <name>Zn(2+)</name>
        <dbReference type="ChEBI" id="CHEBI:29105"/>
    </ligand>
</feature>
<keyword evidence="19" id="KW-1133">Transmembrane helix</keyword>
<evidence type="ECO:0000259" key="20">
    <source>
        <dbReference type="Pfam" id="PF01761"/>
    </source>
</evidence>
<keyword evidence="16 18" id="KW-0456">Lyase</keyword>
<evidence type="ECO:0000313" key="23">
    <source>
        <dbReference type="Proteomes" id="UP000070352"/>
    </source>
</evidence>
<dbReference type="EMBL" id="LSKU01000001">
    <property type="protein sequence ID" value="KXG43632.1"/>
    <property type="molecule type" value="Genomic_DNA"/>
</dbReference>
<feature type="binding site" evidence="18">
    <location>
        <begin position="106"/>
        <end position="110"/>
    </location>
    <ligand>
        <name>NAD(+)</name>
        <dbReference type="ChEBI" id="CHEBI:57540"/>
    </ligand>
</feature>
<keyword evidence="23" id="KW-1185">Reference proteome</keyword>
<dbReference type="Proteomes" id="UP000070352">
    <property type="component" value="Unassembled WGS sequence"/>
</dbReference>
<evidence type="ECO:0000256" key="13">
    <source>
        <dbReference type="ARBA" id="ARBA00022833"/>
    </source>
</evidence>
<comment type="similarity">
    <text evidence="6 18">Belongs to the sugar phosphate cyclases superfamily. Dehydroquinate synthase family.</text>
</comment>
<feature type="binding site" evidence="18">
    <location>
        <begin position="130"/>
        <end position="131"/>
    </location>
    <ligand>
        <name>NAD(+)</name>
        <dbReference type="ChEBI" id="CHEBI:57540"/>
    </ligand>
</feature>
<evidence type="ECO:0000256" key="18">
    <source>
        <dbReference type="HAMAP-Rule" id="MF_00110"/>
    </source>
</evidence>
<keyword evidence="15 18" id="KW-0057">Aromatic amino acid biosynthesis</keyword>
<evidence type="ECO:0000259" key="21">
    <source>
        <dbReference type="Pfam" id="PF24621"/>
    </source>
</evidence>
<evidence type="ECO:0000256" key="1">
    <source>
        <dbReference type="ARBA" id="ARBA00001393"/>
    </source>
</evidence>
<feature type="transmembrane region" description="Helical" evidence="19">
    <location>
        <begin position="99"/>
        <end position="120"/>
    </location>
</feature>
<comment type="pathway">
    <text evidence="5 18">Metabolic intermediate biosynthesis; chorismate biosynthesis; chorismate from D-erythrose 4-phosphate and phosphoenolpyruvate: step 2/7.</text>
</comment>
<dbReference type="PANTHER" id="PTHR43622">
    <property type="entry name" value="3-DEHYDROQUINATE SYNTHASE"/>
    <property type="match status" value="1"/>
</dbReference>
<keyword evidence="12 18" id="KW-0547">Nucleotide-binding</keyword>
<dbReference type="EC" id="4.2.3.4" evidence="7 18"/>
<evidence type="ECO:0000256" key="10">
    <source>
        <dbReference type="ARBA" id="ARBA00022605"/>
    </source>
</evidence>
<evidence type="ECO:0000256" key="8">
    <source>
        <dbReference type="ARBA" id="ARBA00017684"/>
    </source>
</evidence>
<dbReference type="GO" id="GO:0009423">
    <property type="term" value="P:chorismate biosynthetic process"/>
    <property type="evidence" value="ECO:0007669"/>
    <property type="project" value="UniProtKB-UniRule"/>
</dbReference>
<keyword evidence="11 18" id="KW-0479">Metal-binding</keyword>
<dbReference type="GO" id="GO:0000166">
    <property type="term" value="F:nucleotide binding"/>
    <property type="evidence" value="ECO:0007669"/>
    <property type="project" value="UniProtKB-KW"/>
</dbReference>
<dbReference type="PANTHER" id="PTHR43622:SF7">
    <property type="entry name" value="3-DEHYDROQUINATE SYNTHASE, CHLOROPLASTIC"/>
    <property type="match status" value="1"/>
</dbReference>
<dbReference type="FunFam" id="3.40.50.1970:FF:000007">
    <property type="entry name" value="Pentafunctional AROM polypeptide"/>
    <property type="match status" value="1"/>
</dbReference>
<dbReference type="GO" id="GO:0046872">
    <property type="term" value="F:metal ion binding"/>
    <property type="evidence" value="ECO:0007669"/>
    <property type="project" value="UniProtKB-KW"/>
</dbReference>
<protein>
    <recommendedName>
        <fullName evidence="8 18">3-dehydroquinate synthase</fullName>
        <shortName evidence="18">DHQS</shortName>
        <ecNumber evidence="7 18">4.2.3.4</ecNumber>
    </recommendedName>
</protein>
<dbReference type="Gene3D" id="1.20.1090.10">
    <property type="entry name" value="Dehydroquinate synthase-like - alpha domain"/>
    <property type="match status" value="1"/>
</dbReference>
<feature type="domain" description="3-dehydroquinate synthase N-terminal" evidence="20">
    <location>
        <begin position="68"/>
        <end position="179"/>
    </location>
</feature>
<feature type="domain" description="3-dehydroquinate synthase C-terminal" evidence="21">
    <location>
        <begin position="181"/>
        <end position="323"/>
    </location>
</feature>
<comment type="cofactor">
    <cofactor evidence="2 18">
        <name>NAD(+)</name>
        <dbReference type="ChEBI" id="CHEBI:57540"/>
    </cofactor>
</comment>
<evidence type="ECO:0000256" key="15">
    <source>
        <dbReference type="ARBA" id="ARBA00023141"/>
    </source>
</evidence>
<keyword evidence="19" id="KW-0472">Membrane</keyword>
<reference evidence="22 23" key="1">
    <citation type="submission" date="2016-02" db="EMBL/GenBank/DDBJ databases">
        <title>Draft Genome for Tepidibacillus decaturensis nov. sp. Strain Z9, an Anaerobic, Moderately Thermophilic and Heterotrophic Bacterium from Deep Subsurface of the Illinois Basin, USA.</title>
        <authorList>
            <person name="Dong Y."/>
            <person name="Chang J.Y."/>
            <person name="Sanford R."/>
            <person name="Fouke B.W."/>
        </authorList>
    </citation>
    <scope>NUCLEOTIDE SEQUENCE [LARGE SCALE GENOMIC DNA]</scope>
    <source>
        <strain evidence="22 23">Z9</strain>
    </source>
</reference>
<dbReference type="STRING" id="1413211.U473_06085"/>
<dbReference type="RefSeq" id="WP_068724374.1">
    <property type="nucleotide sequence ID" value="NZ_LSKU01000001.1"/>
</dbReference>
<dbReference type="InterPro" id="IPR050071">
    <property type="entry name" value="Dehydroquinate_synthase"/>
</dbReference>
<evidence type="ECO:0000256" key="9">
    <source>
        <dbReference type="ARBA" id="ARBA00022490"/>
    </source>
</evidence>
<evidence type="ECO:0000256" key="4">
    <source>
        <dbReference type="ARBA" id="ARBA00004496"/>
    </source>
</evidence>
<evidence type="ECO:0000313" key="22">
    <source>
        <dbReference type="EMBL" id="KXG43632.1"/>
    </source>
</evidence>
<keyword evidence="10 18" id="KW-0028">Amino-acid biosynthesis</keyword>
<accession>A0A135L3Q8</accession>
<evidence type="ECO:0000256" key="5">
    <source>
        <dbReference type="ARBA" id="ARBA00004661"/>
    </source>
</evidence>
<dbReference type="HAMAP" id="MF_00110">
    <property type="entry name" value="DHQ_synthase"/>
    <property type="match status" value="1"/>
</dbReference>
<keyword evidence="14 18" id="KW-0520">NAD</keyword>
<evidence type="ECO:0000256" key="3">
    <source>
        <dbReference type="ARBA" id="ARBA00001947"/>
    </source>
</evidence>
<dbReference type="GO" id="GO:0003856">
    <property type="term" value="F:3-dehydroquinate synthase activity"/>
    <property type="evidence" value="ECO:0007669"/>
    <property type="project" value="UniProtKB-UniRule"/>
</dbReference>
<dbReference type="CDD" id="cd08195">
    <property type="entry name" value="DHQS"/>
    <property type="match status" value="1"/>
</dbReference>
<dbReference type="PIRSF" id="PIRSF001455">
    <property type="entry name" value="DHQ_synth"/>
    <property type="match status" value="1"/>
</dbReference>
<proteinExistence type="inferred from homology"/>
<feature type="binding site" evidence="18">
    <location>
        <position position="247"/>
    </location>
    <ligand>
        <name>Zn(2+)</name>
        <dbReference type="ChEBI" id="CHEBI:29105"/>
    </ligand>
</feature>
<keyword evidence="13 18" id="KW-0862">Zinc</keyword>
<evidence type="ECO:0000256" key="7">
    <source>
        <dbReference type="ARBA" id="ARBA00013031"/>
    </source>
</evidence>
<evidence type="ECO:0000256" key="6">
    <source>
        <dbReference type="ARBA" id="ARBA00005412"/>
    </source>
</evidence>
<dbReference type="Gene3D" id="3.40.50.1970">
    <property type="match status" value="1"/>
</dbReference>
<evidence type="ECO:0000256" key="14">
    <source>
        <dbReference type="ARBA" id="ARBA00023027"/>
    </source>
</evidence>
<comment type="cofactor">
    <cofactor evidence="18">
        <name>Co(2+)</name>
        <dbReference type="ChEBI" id="CHEBI:48828"/>
    </cofactor>
    <cofactor evidence="18">
        <name>Zn(2+)</name>
        <dbReference type="ChEBI" id="CHEBI:29105"/>
    </cofactor>
    <text evidence="18">Binds 1 divalent metal cation per subunit. Can use either Co(2+) or Zn(2+).</text>
</comment>
<dbReference type="Pfam" id="PF01761">
    <property type="entry name" value="DHQ_synthase"/>
    <property type="match status" value="1"/>
</dbReference>
<keyword evidence="9 18" id="KW-0963">Cytoplasm</keyword>
<dbReference type="GO" id="GO:0009073">
    <property type="term" value="P:aromatic amino acid family biosynthetic process"/>
    <property type="evidence" value="ECO:0007669"/>
    <property type="project" value="UniProtKB-KW"/>
</dbReference>
<feature type="binding site" evidence="18">
    <location>
        <position position="151"/>
    </location>
    <ligand>
        <name>NAD(+)</name>
        <dbReference type="ChEBI" id="CHEBI:57540"/>
    </ligand>
</feature>
<sequence>MKTIRIETTNHAYPVLIGSKIINQLPKLLIQTGISQKTKILIISDENVAPLYLQVVVDQLNKFDAISYVVPAGDVSKAIGEVEKIITYAIQHGLDRSSVILALGGGVIGDLAGFVASIYMRGIRYVQCPTTILAHDSSVGGKVGINHALGKNLIGSFYQPQFVLYDTSFLTTLPTREVRSGLVEVLKHGLIADRQFVDWLEKNADSLLHLDQEAVSYALKQGIKIKADIVMEDEKEQGIRAILNFGHTLGHVIETLSNYQYLHGEAVAIGMFFAAKLAAKLGWLSKEEEAFYQHLLQKFKCKTSIPKEYDTNQMMNIMLRDKKFKNGQIRMVLPIAIGQVKIEQNIDPKFIFETLNELKR</sequence>
<dbReference type="Pfam" id="PF24621">
    <property type="entry name" value="DHQS_C"/>
    <property type="match status" value="1"/>
</dbReference>
<dbReference type="AlphaFoldDB" id="A0A135L3Q8"/>
<dbReference type="NCBIfam" id="TIGR01357">
    <property type="entry name" value="aroB"/>
    <property type="match status" value="1"/>
</dbReference>